<evidence type="ECO:0000259" key="13">
    <source>
        <dbReference type="Pfam" id="PF04565"/>
    </source>
</evidence>
<name>A0A0S7BZJ3_9CHLR</name>
<feature type="domain" description="DNA-directed RNA polymerase subunit 2 hybrid-binding" evidence="9">
    <location>
        <begin position="1151"/>
        <end position="1212"/>
    </location>
</feature>
<evidence type="ECO:0000259" key="9">
    <source>
        <dbReference type="Pfam" id="PF00562"/>
    </source>
</evidence>
<accession>A0A0S7BZJ3</accession>
<dbReference type="InterPro" id="IPR010243">
    <property type="entry name" value="RNA_pol_bsu_bac"/>
</dbReference>
<dbReference type="Gene3D" id="3.90.1110.10">
    <property type="entry name" value="RNA polymerase Rpb2, domain 2"/>
    <property type="match status" value="1"/>
</dbReference>
<feature type="domain" description="RNA polymerase Rpb2" evidence="10">
    <location>
        <begin position="1214"/>
        <end position="1288"/>
    </location>
</feature>
<keyword evidence="16" id="KW-1185">Reference proteome</keyword>
<evidence type="ECO:0000256" key="7">
    <source>
        <dbReference type="RuleBase" id="RU000434"/>
    </source>
</evidence>
<evidence type="ECO:0000256" key="6">
    <source>
        <dbReference type="HAMAP-Rule" id="MF_01321"/>
    </source>
</evidence>
<dbReference type="GO" id="GO:0006351">
    <property type="term" value="P:DNA-templated transcription"/>
    <property type="evidence" value="ECO:0007669"/>
    <property type="project" value="UniProtKB-UniRule"/>
</dbReference>
<dbReference type="GO" id="GO:0000428">
    <property type="term" value="C:DNA-directed RNA polymerase complex"/>
    <property type="evidence" value="ECO:0007669"/>
    <property type="project" value="UniProtKB-KW"/>
</dbReference>
<dbReference type="PATRIC" id="fig|1678840.3.peg.3357"/>
<dbReference type="InterPro" id="IPR007644">
    <property type="entry name" value="RNA_pol_bsu_protrusion"/>
</dbReference>
<feature type="domain" description="DNA-directed RNA polymerase subunit 2 hybrid-binding" evidence="9">
    <location>
        <begin position="677"/>
        <end position="997"/>
    </location>
</feature>
<dbReference type="Proteomes" id="UP000053370">
    <property type="component" value="Unassembled WGS sequence"/>
</dbReference>
<feature type="domain" description="RNA polymerase Rpb2" evidence="11">
    <location>
        <begin position="144"/>
        <end position="358"/>
    </location>
</feature>
<dbReference type="InterPro" id="IPR019462">
    <property type="entry name" value="DNA-dir_RNA_pol_bsu_external_1"/>
</dbReference>
<dbReference type="Pfam" id="PF04561">
    <property type="entry name" value="RNA_pol_Rpb2_2"/>
    <property type="match status" value="1"/>
</dbReference>
<comment type="similarity">
    <text evidence="6 7">Belongs to the RNA polymerase beta chain family.</text>
</comment>
<dbReference type="OrthoDB" id="9803954at2"/>
<comment type="subunit">
    <text evidence="6 8">The RNAP catalytic core consists of 2 alpha, 1 beta, 1 beta' and 1 omega subunit. When a sigma factor is associated with the core the holoenzyme is formed, which can initiate transcription.</text>
</comment>
<dbReference type="CDD" id="cd00653">
    <property type="entry name" value="RNA_pol_B_RPB2"/>
    <property type="match status" value="1"/>
</dbReference>
<dbReference type="SUPFAM" id="SSF64484">
    <property type="entry name" value="beta and beta-prime subunits of DNA dependent RNA-polymerase"/>
    <property type="match status" value="2"/>
</dbReference>
<dbReference type="GO" id="GO:0003677">
    <property type="term" value="F:DNA binding"/>
    <property type="evidence" value="ECO:0007669"/>
    <property type="project" value="UniProtKB-UniRule"/>
</dbReference>
<evidence type="ECO:0000259" key="14">
    <source>
        <dbReference type="Pfam" id="PF10385"/>
    </source>
</evidence>
<dbReference type="Gene3D" id="2.40.50.150">
    <property type="match status" value="1"/>
</dbReference>
<evidence type="ECO:0000313" key="16">
    <source>
        <dbReference type="Proteomes" id="UP000053370"/>
    </source>
</evidence>
<proteinExistence type="inferred from homology"/>
<evidence type="ECO:0000256" key="2">
    <source>
        <dbReference type="ARBA" id="ARBA00022679"/>
    </source>
</evidence>
<reference evidence="15" key="1">
    <citation type="journal article" date="2015" name="Genome Announc.">
        <title>Draft Genome Sequence of Anaerolineae Strain TC1, a Novel Isolate from a Methanogenic Wastewater Treatment System.</title>
        <authorList>
            <person name="Matsuura N."/>
            <person name="Tourlousse D.M."/>
            <person name="Sun L."/>
            <person name="Toyonaga M."/>
            <person name="Kuroda K."/>
            <person name="Ohashi A."/>
            <person name="Cruz R."/>
            <person name="Yamaguchi T."/>
            <person name="Sekiguchi Y."/>
        </authorList>
    </citation>
    <scope>NUCLEOTIDE SEQUENCE [LARGE SCALE GENOMIC DNA]</scope>
    <source>
        <strain evidence="15">TC1</strain>
    </source>
</reference>
<comment type="function">
    <text evidence="6 8">DNA-dependent RNA polymerase catalyzes the transcription of DNA into RNA using the four ribonucleoside triphosphates as substrates.</text>
</comment>
<evidence type="ECO:0000256" key="1">
    <source>
        <dbReference type="ARBA" id="ARBA00022478"/>
    </source>
</evidence>
<dbReference type="InterPro" id="IPR007642">
    <property type="entry name" value="RNA_pol_Rpb2_2"/>
</dbReference>
<dbReference type="EMBL" id="DF968181">
    <property type="protein sequence ID" value="GAP41823.1"/>
    <property type="molecule type" value="Genomic_DNA"/>
</dbReference>
<evidence type="ECO:0000259" key="10">
    <source>
        <dbReference type="Pfam" id="PF04560"/>
    </source>
</evidence>
<dbReference type="STRING" id="1678840.ATC1_131819"/>
<dbReference type="PROSITE" id="PS01166">
    <property type="entry name" value="RNA_POL_BETA"/>
    <property type="match status" value="1"/>
</dbReference>
<evidence type="ECO:0000256" key="3">
    <source>
        <dbReference type="ARBA" id="ARBA00022695"/>
    </source>
</evidence>
<dbReference type="Gene3D" id="2.40.50.100">
    <property type="match status" value="1"/>
</dbReference>
<evidence type="ECO:0000256" key="8">
    <source>
        <dbReference type="RuleBase" id="RU363031"/>
    </source>
</evidence>
<dbReference type="InterPro" id="IPR007645">
    <property type="entry name" value="RNA_pol_Rpb2_3"/>
</dbReference>
<evidence type="ECO:0000256" key="4">
    <source>
        <dbReference type="ARBA" id="ARBA00023163"/>
    </source>
</evidence>
<feature type="domain" description="RNA polymerase beta subunit protrusion" evidence="12">
    <location>
        <begin position="22"/>
        <end position="402"/>
    </location>
</feature>
<dbReference type="Pfam" id="PF04563">
    <property type="entry name" value="RNA_pol_Rpb2_1"/>
    <property type="match status" value="1"/>
</dbReference>
<dbReference type="Pfam" id="PF00562">
    <property type="entry name" value="RNA_pol_Rpb2_6"/>
    <property type="match status" value="2"/>
</dbReference>
<protein>
    <recommendedName>
        <fullName evidence="6 8">DNA-directed RNA polymerase subunit beta</fullName>
        <shortName evidence="6">RNAP subunit beta</shortName>
        <ecNumber evidence="6 8">2.7.7.6</ecNumber>
    </recommendedName>
    <alternativeName>
        <fullName evidence="6">RNA polymerase subunit beta</fullName>
    </alternativeName>
    <alternativeName>
        <fullName evidence="6">Transcriptase subunit beta</fullName>
    </alternativeName>
</protein>
<dbReference type="NCBIfam" id="NF001616">
    <property type="entry name" value="PRK00405.1"/>
    <property type="match status" value="1"/>
</dbReference>
<dbReference type="Pfam" id="PF10385">
    <property type="entry name" value="RNA_pol_Rpb2_45"/>
    <property type="match status" value="1"/>
</dbReference>
<dbReference type="GO" id="GO:0003899">
    <property type="term" value="F:DNA-directed RNA polymerase activity"/>
    <property type="evidence" value="ECO:0007669"/>
    <property type="project" value="UniProtKB-UniRule"/>
</dbReference>
<feature type="domain" description="DNA-directed RNA polymerase beta subunit external 1" evidence="14">
    <location>
        <begin position="556"/>
        <end position="612"/>
    </location>
</feature>
<dbReference type="InterPro" id="IPR007641">
    <property type="entry name" value="RNA_pol_Rpb2_7"/>
</dbReference>
<evidence type="ECO:0000313" key="15">
    <source>
        <dbReference type="EMBL" id="GAP41823.1"/>
    </source>
</evidence>
<dbReference type="Pfam" id="PF04565">
    <property type="entry name" value="RNA_pol_Rpb2_3"/>
    <property type="match status" value="1"/>
</dbReference>
<dbReference type="HAMAP" id="MF_01321">
    <property type="entry name" value="RNApol_bact_RpoB"/>
    <property type="match status" value="1"/>
</dbReference>
<dbReference type="RefSeq" id="WP_062283822.1">
    <property type="nucleotide sequence ID" value="NZ_DF968181.1"/>
</dbReference>
<dbReference type="InterPro" id="IPR037034">
    <property type="entry name" value="RNA_pol_Rpb2_2_sf"/>
</dbReference>
<evidence type="ECO:0000256" key="5">
    <source>
        <dbReference type="ARBA" id="ARBA00048552"/>
    </source>
</evidence>
<keyword evidence="3 6" id="KW-0548">Nucleotidyltransferase</keyword>
<dbReference type="Gene3D" id="2.40.270.10">
    <property type="entry name" value="DNA-directed RNA polymerase, subunit 2, domain 6"/>
    <property type="match status" value="2"/>
</dbReference>
<dbReference type="PANTHER" id="PTHR20856">
    <property type="entry name" value="DNA-DIRECTED RNA POLYMERASE I SUBUNIT 2"/>
    <property type="match status" value="1"/>
</dbReference>
<gene>
    <name evidence="6" type="primary">rpoB</name>
    <name evidence="15" type="ORF">ATC1_131819</name>
</gene>
<sequence>MTTANATKSYSRIPSATSMPDLIEVQLNSFQMLKQDGIAELLNEISPIESFNKGMKLYFPAKDAITEEWGLKFSFGEPKHTVEECVERDLTYSCPLNVTVLLAGSEVSEPLKQDIFLGDFPEMTENGTFIINGTERVVVSQLIRSPGVYFEAPVDRSTGHRLAMAKLIPDRGAWMEFETRKNDYLILKFNRKRTVPITIFLRALAAVDDGIVGEPPIQKGTDEEIISLFSDIDNNPDRMFIASSIKQEPEWEKDYPGIEIGQAALLEFFKRMRPGDPATVENAKQFLEEQLFDQRHYDLERVGRYKLNQKLDLTEYIPNNHRNVTKWDVVRLVRHLIMINNGMIDKDDIDHLGNRRVKTVGELISNKLRIGLRRMERVIKERMSIRDQERVTPVSLVNIRPVVAALREFFGSSQLSQFMDQTNPLAELRHKRTLSALGPGGLRRERAGFDVRDVHHTHYGRICPIETPEGPNIGLIGRLANYAKVNEYGFIETPYRRVYKNLSKDDHRLVGRQVNETLTDESGNVIIEKGERITEEMIPAIKKLNKSIIFITPYISEDVEYLSADAEDKFVIGQSNTRINNWNEFDEKSISSRHYSDFTTSSPEAIDYMDVAPQQVVGVSAALIPFLEHDDANRALMGSNMQAQAVPLINPDIPLVSTGMEKYAAIDSGQVLTSPEDGEVISVNATQIIVRDTNNMLHTHQLRKYQRSNQSTCIDQRPAVTKGQRVKKGQVLADSSSTVDGNLALGQNVVVAFVSWEGGNFEDAILISERVVMDDKFTSVHIEKYELEARDTKLGPEEITRDIPNVGDDAIKDLDETGIIRIGAEVGPNDILVGKITPKGEKELTPEERLLRAIFGEKSRDVKDTSLKMPHGERGKVVDVKVFTREENNDLSAGVDTMVRVSVAQRRKLTAGDKMAGRHGNKGVVSRVVPIEDMPFLEDGTPVDIILNPLGVPGRMNIGQILEVHLGWAAHRLGFRAITPVFDGATEYEIESELSRAWMLDKAWREIGDRAWDWLNEQGYDPSQITDDNEVRLLYVGNWLEGKKYDFYRLRNDEFYAKQVVFSEWLSEHGFNPEMIVDWENVQPNAPTVLPKDKNAISACLQLWIEEEGRNIAEDGSNGTKYHYEKAELEGLNEEELRGIAAQISLKTGRPVPIVGKQKLINAKTGESFDQPVTVGVMTMLKLHHLVEDKVHARSTGPYSLVTQQPLGGKAQFGGQRFGEMEVWALEAYGAAYTLQEMLTVKSDDIQGRVSTYEAIVKGKPIQEPGLPASFRVLVKELQSLGLAVEALLENGEVVKFGKEEERIKPPKMEGGLLNYTSDASISMADLGL</sequence>
<keyword evidence="2 6" id="KW-0808">Transferase</keyword>
<comment type="catalytic activity">
    <reaction evidence="5 6 8">
        <text>RNA(n) + a ribonucleoside 5'-triphosphate = RNA(n+1) + diphosphate</text>
        <dbReference type="Rhea" id="RHEA:21248"/>
        <dbReference type="Rhea" id="RHEA-COMP:14527"/>
        <dbReference type="Rhea" id="RHEA-COMP:17342"/>
        <dbReference type="ChEBI" id="CHEBI:33019"/>
        <dbReference type="ChEBI" id="CHEBI:61557"/>
        <dbReference type="ChEBI" id="CHEBI:140395"/>
        <dbReference type="EC" id="2.7.7.6"/>
    </reaction>
</comment>
<dbReference type="GO" id="GO:0032549">
    <property type="term" value="F:ribonucleoside binding"/>
    <property type="evidence" value="ECO:0007669"/>
    <property type="project" value="InterPro"/>
</dbReference>
<dbReference type="Pfam" id="PF04560">
    <property type="entry name" value="RNA_pol_Rpb2_7"/>
    <property type="match status" value="1"/>
</dbReference>
<keyword evidence="1 6" id="KW-0240">DNA-directed RNA polymerase</keyword>
<dbReference type="FunFam" id="3.90.1800.10:FF:000001">
    <property type="entry name" value="DNA-directed RNA polymerase subunit beta"/>
    <property type="match status" value="1"/>
</dbReference>
<dbReference type="Gene3D" id="2.30.150.10">
    <property type="entry name" value="DNA-directed RNA polymerase, beta subunit, external 1 domain"/>
    <property type="match status" value="2"/>
</dbReference>
<dbReference type="Gene3D" id="3.90.1800.10">
    <property type="entry name" value="RNA polymerase alpha subunit dimerisation domain"/>
    <property type="match status" value="1"/>
</dbReference>
<dbReference type="InterPro" id="IPR014724">
    <property type="entry name" value="RNA_pol_RPB2_OB-fold"/>
</dbReference>
<dbReference type="InterPro" id="IPR037033">
    <property type="entry name" value="DNA-dir_RNAP_su2_hyb_sf"/>
</dbReference>
<dbReference type="InterPro" id="IPR042107">
    <property type="entry name" value="DNA-dir_RNA_pol_bsu_ext_1_sf"/>
</dbReference>
<dbReference type="InterPro" id="IPR007121">
    <property type="entry name" value="RNA_pol_bsu_CS"/>
</dbReference>
<dbReference type="InterPro" id="IPR007120">
    <property type="entry name" value="DNA-dir_RNAP_su2_dom"/>
</dbReference>
<evidence type="ECO:0000259" key="12">
    <source>
        <dbReference type="Pfam" id="PF04563"/>
    </source>
</evidence>
<dbReference type="EC" id="2.7.7.6" evidence="6 8"/>
<keyword evidence="4 6" id="KW-0804">Transcription</keyword>
<organism evidence="15">
    <name type="scientific">Flexilinea flocculi</name>
    <dbReference type="NCBI Taxonomy" id="1678840"/>
    <lineage>
        <taxon>Bacteria</taxon>
        <taxon>Bacillati</taxon>
        <taxon>Chloroflexota</taxon>
        <taxon>Anaerolineae</taxon>
        <taxon>Anaerolineales</taxon>
        <taxon>Anaerolineaceae</taxon>
        <taxon>Flexilinea</taxon>
    </lineage>
</organism>
<dbReference type="InterPro" id="IPR015712">
    <property type="entry name" value="DNA-dir_RNA_pol_su2"/>
</dbReference>
<evidence type="ECO:0000259" key="11">
    <source>
        <dbReference type="Pfam" id="PF04561"/>
    </source>
</evidence>
<dbReference type="Gene3D" id="3.90.1100.10">
    <property type="match status" value="2"/>
</dbReference>
<feature type="domain" description="RNA polymerase Rpb2" evidence="13">
    <location>
        <begin position="417"/>
        <end position="485"/>
    </location>
</feature>